<dbReference type="GeneID" id="54586927"/>
<dbReference type="AlphaFoldDB" id="A0A6A6I8N8"/>
<feature type="compositionally biased region" description="Basic and acidic residues" evidence="1">
    <location>
        <begin position="105"/>
        <end position="119"/>
    </location>
</feature>
<proteinExistence type="predicted"/>
<reference evidence="3" key="1">
    <citation type="journal article" date="2020" name="Stud. Mycol.">
        <title>101 Dothideomycetes genomes: a test case for predicting lifestyles and emergence of pathogens.</title>
        <authorList>
            <person name="Haridas S."/>
            <person name="Albert R."/>
            <person name="Binder M."/>
            <person name="Bloem J."/>
            <person name="Labutti K."/>
            <person name="Salamov A."/>
            <person name="Andreopoulos B."/>
            <person name="Baker S."/>
            <person name="Barry K."/>
            <person name="Bills G."/>
            <person name="Bluhm B."/>
            <person name="Cannon C."/>
            <person name="Castanera R."/>
            <person name="Culley D."/>
            <person name="Daum C."/>
            <person name="Ezra D."/>
            <person name="Gonzalez J."/>
            <person name="Henrissat B."/>
            <person name="Kuo A."/>
            <person name="Liang C."/>
            <person name="Lipzen A."/>
            <person name="Lutzoni F."/>
            <person name="Magnuson J."/>
            <person name="Mondo S."/>
            <person name="Nolan M."/>
            <person name="Ohm R."/>
            <person name="Pangilinan J."/>
            <person name="Park H.-J."/>
            <person name="Ramirez L."/>
            <person name="Alfaro M."/>
            <person name="Sun H."/>
            <person name="Tritt A."/>
            <person name="Yoshinaga Y."/>
            <person name="Zwiers L.-H."/>
            <person name="Turgeon B."/>
            <person name="Goodwin S."/>
            <person name="Spatafora J."/>
            <person name="Crous P."/>
            <person name="Grigoriev I."/>
        </authorList>
    </citation>
    <scope>NUCLEOTIDE SEQUENCE</scope>
    <source>
        <strain evidence="3">CBS 122368</strain>
    </source>
</reference>
<dbReference type="EMBL" id="ML987198">
    <property type="protein sequence ID" value="KAF2246637.1"/>
    <property type="molecule type" value="Genomic_DNA"/>
</dbReference>
<feature type="region of interest" description="Disordered" evidence="1">
    <location>
        <begin position="100"/>
        <end position="119"/>
    </location>
</feature>
<keyword evidence="4" id="KW-1185">Reference proteome</keyword>
<dbReference type="Proteomes" id="UP000800094">
    <property type="component" value="Unassembled WGS sequence"/>
</dbReference>
<protein>
    <submittedName>
        <fullName evidence="3">Uncharacterized protein</fullName>
    </submittedName>
</protein>
<evidence type="ECO:0000313" key="4">
    <source>
        <dbReference type="Proteomes" id="UP000800094"/>
    </source>
</evidence>
<dbReference type="OrthoDB" id="3796523at2759"/>
<feature type="compositionally biased region" description="Low complexity" evidence="1">
    <location>
        <begin position="169"/>
        <end position="190"/>
    </location>
</feature>
<keyword evidence="2" id="KW-1133">Transmembrane helix</keyword>
<keyword evidence="2" id="KW-0472">Membrane</keyword>
<dbReference type="RefSeq" id="XP_033681641.1">
    <property type="nucleotide sequence ID" value="XM_033833597.1"/>
</dbReference>
<sequence>MSPTKEKQKPLPSPLQRIKNPFISLHAAPRPLSFRARSKSRLTLLVVAMVLIVAVLNELRCVEYGCLSRVGFYGGEARHVGGGAVIPWAGIEAGIEIDGGFAEGETGKPEGKGKDIGGGKWIDEEHLQEKAPKGQNENVLGPVKEELEEEDLNESEYSLRADWEGDGEPPSSHPSASPAPGSKSPPSTSPDNSTELGTMDMGFLGG</sequence>
<evidence type="ECO:0000256" key="1">
    <source>
        <dbReference type="SAM" id="MobiDB-lite"/>
    </source>
</evidence>
<gene>
    <name evidence="3" type="ORF">BU26DRAFT_566989</name>
</gene>
<keyword evidence="2" id="KW-0812">Transmembrane</keyword>
<evidence type="ECO:0000313" key="3">
    <source>
        <dbReference type="EMBL" id="KAF2246637.1"/>
    </source>
</evidence>
<accession>A0A6A6I8N8</accession>
<name>A0A6A6I8N8_9PLEO</name>
<evidence type="ECO:0000256" key="2">
    <source>
        <dbReference type="SAM" id="Phobius"/>
    </source>
</evidence>
<organism evidence="3 4">
    <name type="scientific">Trematosphaeria pertusa</name>
    <dbReference type="NCBI Taxonomy" id="390896"/>
    <lineage>
        <taxon>Eukaryota</taxon>
        <taxon>Fungi</taxon>
        <taxon>Dikarya</taxon>
        <taxon>Ascomycota</taxon>
        <taxon>Pezizomycotina</taxon>
        <taxon>Dothideomycetes</taxon>
        <taxon>Pleosporomycetidae</taxon>
        <taxon>Pleosporales</taxon>
        <taxon>Massarineae</taxon>
        <taxon>Trematosphaeriaceae</taxon>
        <taxon>Trematosphaeria</taxon>
    </lineage>
</organism>
<feature type="transmembrane region" description="Helical" evidence="2">
    <location>
        <begin position="42"/>
        <end position="59"/>
    </location>
</feature>
<feature type="region of interest" description="Disordered" evidence="1">
    <location>
        <begin position="126"/>
        <end position="206"/>
    </location>
</feature>